<name>A0A9W8I6A2_9FUNG</name>
<feature type="compositionally biased region" description="Low complexity" evidence="1">
    <location>
        <begin position="443"/>
        <end position="456"/>
    </location>
</feature>
<accession>A0A9W8I6A2</accession>
<protein>
    <submittedName>
        <fullName evidence="2">Uncharacterized protein</fullName>
    </submittedName>
</protein>
<sequence length="474" mass="52999">MSDRDKLRSLLDLVPIQFYYACAQAAQGISEFQEAADAVTDALREEVESRNMRRECAIGEPLLRPRQPFLAGYRAPRDRQEFMHPVPEESYGQYKPTHRHYTEYEHMAYWDSDNRHLYAEPVDGYEGEMATVASANDPMPTREYRRHQDWSDRYQDVPRQPNSRPIHPTARTHAVTSLNDEKLEPLMSSSAHDQQMENLIAAMQALMSQHGSENGCQKLRSGCLVCCDPGHRKARCEVLKEWLREKKVIINDFGHVAFPDGRSIPITRMGMIAAVEREAGIREGRAAAAAAAGNSPAQNSSVNSIRYDGYNVDPYSQRYASTRNVDLSCAGVVDDVDRPEGAQVASSRYADGISPYGELATLGILKRSRVDRGSSREQTPRDAPVRTRVRIQSLPPIERRNFRIAEPAASTRSTAPSPVVVQKTARTTSTDNAIELEKRNRPTDSSSGGTTPSGSPARAQARIEICLQTVKRKK</sequence>
<keyword evidence="3" id="KW-1185">Reference proteome</keyword>
<dbReference type="AlphaFoldDB" id="A0A9W8I6A2"/>
<gene>
    <name evidence="2" type="ORF">IWW36_004165</name>
</gene>
<reference evidence="2" key="1">
    <citation type="submission" date="2022-07" db="EMBL/GenBank/DDBJ databases">
        <title>Phylogenomic reconstructions and comparative analyses of Kickxellomycotina fungi.</title>
        <authorList>
            <person name="Reynolds N.K."/>
            <person name="Stajich J.E."/>
            <person name="Barry K."/>
            <person name="Grigoriev I.V."/>
            <person name="Crous P."/>
            <person name="Smith M.E."/>
        </authorList>
    </citation>
    <scope>NUCLEOTIDE SEQUENCE</scope>
    <source>
        <strain evidence="2">NRRL 1566</strain>
    </source>
</reference>
<evidence type="ECO:0000256" key="1">
    <source>
        <dbReference type="SAM" id="MobiDB-lite"/>
    </source>
</evidence>
<evidence type="ECO:0000313" key="2">
    <source>
        <dbReference type="EMBL" id="KAJ2846817.1"/>
    </source>
</evidence>
<organism evidence="2 3">
    <name type="scientific">Coemansia brasiliensis</name>
    <dbReference type="NCBI Taxonomy" id="2650707"/>
    <lineage>
        <taxon>Eukaryota</taxon>
        <taxon>Fungi</taxon>
        <taxon>Fungi incertae sedis</taxon>
        <taxon>Zoopagomycota</taxon>
        <taxon>Kickxellomycotina</taxon>
        <taxon>Kickxellomycetes</taxon>
        <taxon>Kickxellales</taxon>
        <taxon>Kickxellaceae</taxon>
        <taxon>Coemansia</taxon>
    </lineage>
</organism>
<proteinExistence type="predicted"/>
<comment type="caution">
    <text evidence="2">The sequence shown here is derived from an EMBL/GenBank/DDBJ whole genome shotgun (WGS) entry which is preliminary data.</text>
</comment>
<dbReference type="OrthoDB" id="10651035at2759"/>
<evidence type="ECO:0000313" key="3">
    <source>
        <dbReference type="Proteomes" id="UP001139887"/>
    </source>
</evidence>
<dbReference type="Proteomes" id="UP001139887">
    <property type="component" value="Unassembled WGS sequence"/>
</dbReference>
<dbReference type="EMBL" id="JANBUW010000447">
    <property type="protein sequence ID" value="KAJ2846817.1"/>
    <property type="molecule type" value="Genomic_DNA"/>
</dbReference>
<feature type="region of interest" description="Disordered" evidence="1">
    <location>
        <begin position="406"/>
        <end position="462"/>
    </location>
</feature>